<dbReference type="RefSeq" id="WP_065141097.1">
    <property type="nucleotide sequence ID" value="NZ_LZLM01000101.1"/>
</dbReference>
<comment type="caution">
    <text evidence="4">The sequence shown here is derived from an EMBL/GenBank/DDBJ whole genome shotgun (WGS) entry which is preliminary data.</text>
</comment>
<dbReference type="InterPro" id="IPR029787">
    <property type="entry name" value="Nucleotide_cyclase"/>
</dbReference>
<reference evidence="4 5" key="1">
    <citation type="submission" date="2016-06" db="EMBL/GenBank/DDBJ databases">
        <authorList>
            <person name="Kjaerup R.B."/>
            <person name="Dalgaard T.S."/>
            <person name="Juul-Madsen H.R."/>
        </authorList>
    </citation>
    <scope>NUCLEOTIDE SEQUENCE [LARGE SCALE GENOMIC DNA]</scope>
    <source>
        <strain evidence="4 5">1276495.2</strain>
    </source>
</reference>
<dbReference type="CDD" id="cd07302">
    <property type="entry name" value="CHD"/>
    <property type="match status" value="1"/>
</dbReference>
<keyword evidence="2" id="KW-0812">Transmembrane</keyword>
<sequence length="275" mass="30200">MSATVLWAIIALTEFAGLIAAFVVLIVSRRQLSGARKALARMRLEGPNRRRRRRPGVAPLAVKRVWRTADSLINKGLGATVRNSVEDLAGWARVERPDLARITADGNVVIAFSDIEGSTELNEELGDRGWVKLLERHNKLIAKQVEGHGGHVVKTQGDGFMIAFPDPTKAVLCSIAVQRALQAEPERFNDIRVRIGLHMGSSVRRGDDLFGRNVAMAARVAGQADGGEILISESIRDEIQNSREIALDTPREMELKGIRGTHQLYPVMWSGADDS</sequence>
<evidence type="ECO:0000256" key="1">
    <source>
        <dbReference type="ARBA" id="ARBA00005381"/>
    </source>
</evidence>
<dbReference type="EMBL" id="LZLM01000101">
    <property type="protein sequence ID" value="OBJ82991.1"/>
    <property type="molecule type" value="Genomic_DNA"/>
</dbReference>
<dbReference type="GO" id="GO:0009190">
    <property type="term" value="P:cyclic nucleotide biosynthetic process"/>
    <property type="evidence" value="ECO:0007669"/>
    <property type="project" value="InterPro"/>
</dbReference>
<dbReference type="GO" id="GO:0035556">
    <property type="term" value="P:intracellular signal transduction"/>
    <property type="evidence" value="ECO:0007669"/>
    <property type="project" value="InterPro"/>
</dbReference>
<dbReference type="Gene3D" id="3.30.70.1230">
    <property type="entry name" value="Nucleotide cyclase"/>
    <property type="match status" value="1"/>
</dbReference>
<dbReference type="GO" id="GO:0004016">
    <property type="term" value="F:adenylate cyclase activity"/>
    <property type="evidence" value="ECO:0007669"/>
    <property type="project" value="UniProtKB-ARBA"/>
</dbReference>
<dbReference type="SMART" id="SM00044">
    <property type="entry name" value="CYCc"/>
    <property type="match status" value="1"/>
</dbReference>
<gene>
    <name evidence="4" type="ORF">A5640_19450</name>
</gene>
<feature type="domain" description="Guanylate cyclase" evidence="3">
    <location>
        <begin position="109"/>
        <end position="221"/>
    </location>
</feature>
<feature type="transmembrane region" description="Helical" evidence="2">
    <location>
        <begin position="6"/>
        <end position="27"/>
    </location>
</feature>
<keyword evidence="2" id="KW-1133">Transmembrane helix</keyword>
<dbReference type="PANTHER" id="PTHR43081:SF1">
    <property type="entry name" value="ADENYLATE CYCLASE, TERMINAL-DIFFERENTIATION SPECIFIC"/>
    <property type="match status" value="1"/>
</dbReference>
<evidence type="ECO:0000313" key="4">
    <source>
        <dbReference type="EMBL" id="OBJ82991.1"/>
    </source>
</evidence>
<evidence type="ECO:0000259" key="3">
    <source>
        <dbReference type="PROSITE" id="PS50125"/>
    </source>
</evidence>
<evidence type="ECO:0000256" key="2">
    <source>
        <dbReference type="SAM" id="Phobius"/>
    </source>
</evidence>
<dbReference type="PANTHER" id="PTHR43081">
    <property type="entry name" value="ADENYLATE CYCLASE, TERMINAL-DIFFERENTIATION SPECIFIC-RELATED"/>
    <property type="match status" value="1"/>
</dbReference>
<dbReference type="InterPro" id="IPR050697">
    <property type="entry name" value="Adenylyl/Guanylyl_Cyclase_3/4"/>
</dbReference>
<evidence type="ECO:0000313" key="5">
    <source>
        <dbReference type="Proteomes" id="UP000093925"/>
    </source>
</evidence>
<comment type="similarity">
    <text evidence="1">Belongs to the adenylyl cyclase class-3 family.</text>
</comment>
<dbReference type="Proteomes" id="UP000093925">
    <property type="component" value="Unassembled WGS sequence"/>
</dbReference>
<dbReference type="PROSITE" id="PS50125">
    <property type="entry name" value="GUANYLATE_CYCLASE_2"/>
    <property type="match status" value="1"/>
</dbReference>
<protein>
    <submittedName>
        <fullName evidence="4">Cyclase</fullName>
    </submittedName>
</protein>
<keyword evidence="2" id="KW-0472">Membrane</keyword>
<dbReference type="InterPro" id="IPR001054">
    <property type="entry name" value="A/G_cyclase"/>
</dbReference>
<name>A0A1A3KG68_MYCAS</name>
<organism evidence="4 5">
    <name type="scientific">Mycobacterium asiaticum</name>
    <dbReference type="NCBI Taxonomy" id="1790"/>
    <lineage>
        <taxon>Bacteria</taxon>
        <taxon>Bacillati</taxon>
        <taxon>Actinomycetota</taxon>
        <taxon>Actinomycetes</taxon>
        <taxon>Mycobacteriales</taxon>
        <taxon>Mycobacteriaceae</taxon>
        <taxon>Mycobacterium</taxon>
    </lineage>
</organism>
<proteinExistence type="inferred from homology"/>
<dbReference type="Pfam" id="PF00211">
    <property type="entry name" value="Guanylate_cyc"/>
    <property type="match status" value="1"/>
</dbReference>
<dbReference type="AlphaFoldDB" id="A0A1A3KG68"/>
<dbReference type="SUPFAM" id="SSF55073">
    <property type="entry name" value="Nucleotide cyclase"/>
    <property type="match status" value="1"/>
</dbReference>
<accession>A0A1A3KG68</accession>